<name>A0A1H4D8X5_ALKAM</name>
<keyword evidence="3" id="KW-1185">Reference proteome</keyword>
<evidence type="ECO:0000256" key="1">
    <source>
        <dbReference type="SAM" id="SignalP"/>
    </source>
</evidence>
<evidence type="ECO:0000313" key="3">
    <source>
        <dbReference type="Proteomes" id="UP000198773"/>
    </source>
</evidence>
<reference evidence="2 3" key="1">
    <citation type="submission" date="2016-10" db="EMBL/GenBank/DDBJ databases">
        <authorList>
            <person name="de Groot N.N."/>
        </authorList>
    </citation>
    <scope>NUCLEOTIDE SEQUENCE [LARGE SCALE GENOMIC DNA]</scope>
    <source>
        <strain evidence="2 3">CGMCC 1.3430</strain>
    </source>
</reference>
<feature type="chain" id="PRO_5011490698" evidence="1">
    <location>
        <begin position="22"/>
        <end position="182"/>
    </location>
</feature>
<evidence type="ECO:0000313" key="2">
    <source>
        <dbReference type="EMBL" id="SEA68920.1"/>
    </source>
</evidence>
<dbReference type="Proteomes" id="UP000198773">
    <property type="component" value="Unassembled WGS sequence"/>
</dbReference>
<feature type="signal peptide" evidence="1">
    <location>
        <begin position="1"/>
        <end position="21"/>
    </location>
</feature>
<accession>A0A1H4D8X5</accession>
<dbReference type="AlphaFoldDB" id="A0A1H4D8X5"/>
<protein>
    <submittedName>
        <fullName evidence="2">Uncharacterized protein</fullName>
    </submittedName>
</protein>
<keyword evidence="1" id="KW-0732">Signal</keyword>
<dbReference type="STRING" id="152573.SAMN04488051_105120"/>
<dbReference type="EMBL" id="FNRM01000005">
    <property type="protein sequence ID" value="SEA68920.1"/>
    <property type="molecule type" value="Genomic_DNA"/>
</dbReference>
<organism evidence="2 3">
    <name type="scientific">Alkalimonas amylolytica</name>
    <dbReference type="NCBI Taxonomy" id="152573"/>
    <lineage>
        <taxon>Bacteria</taxon>
        <taxon>Pseudomonadati</taxon>
        <taxon>Pseudomonadota</taxon>
        <taxon>Gammaproteobacteria</taxon>
        <taxon>Alkalimonas</taxon>
    </lineage>
</organism>
<sequence length="182" mass="20907">MNLLRLFLTAFLCISCTNAVATTYHFMGCDWQIPAQFTQISDREFRFDNSKINQHRELSSILFGDSFNPNHFEVLSQIYGANIFAFRHRSNPDFDITSVFTRSQRLPTYELISDIITIRAGAQYTSLIGLTEKEVSLFLTNCVDVTVIEKHQSVLKQLQQDFTEFKTSSHQLEVILPSSSNH</sequence>
<gene>
    <name evidence="2" type="ORF">SAMN04488051_105120</name>
</gene>
<proteinExistence type="predicted"/>